<dbReference type="RefSeq" id="WP_386098638.1">
    <property type="nucleotide sequence ID" value="NZ_JBHUOZ010000003.1"/>
</dbReference>
<reference evidence="3" key="1">
    <citation type="journal article" date="2019" name="Int. J. Syst. Evol. Microbiol.">
        <title>The Global Catalogue of Microorganisms (GCM) 10K type strain sequencing project: providing services to taxonomists for standard genome sequencing and annotation.</title>
        <authorList>
            <consortium name="The Broad Institute Genomics Platform"/>
            <consortium name="The Broad Institute Genome Sequencing Center for Infectious Disease"/>
            <person name="Wu L."/>
            <person name="Ma J."/>
        </authorList>
    </citation>
    <scope>NUCLEOTIDE SEQUENCE [LARGE SCALE GENOMIC DNA]</scope>
    <source>
        <strain evidence="3">KCTC 23299</strain>
    </source>
</reference>
<keyword evidence="1" id="KW-1133">Transmembrane helix</keyword>
<evidence type="ECO:0000313" key="2">
    <source>
        <dbReference type="EMBL" id="MFD2920388.1"/>
    </source>
</evidence>
<feature type="transmembrane region" description="Helical" evidence="1">
    <location>
        <begin position="7"/>
        <end position="24"/>
    </location>
</feature>
<gene>
    <name evidence="2" type="ORF">ACFS6H_11740</name>
</gene>
<keyword evidence="3" id="KW-1185">Reference proteome</keyword>
<keyword evidence="1" id="KW-0812">Transmembrane</keyword>
<keyword evidence="1" id="KW-0472">Membrane</keyword>
<evidence type="ECO:0000256" key="1">
    <source>
        <dbReference type="SAM" id="Phobius"/>
    </source>
</evidence>
<comment type="caution">
    <text evidence="2">The sequence shown here is derived from an EMBL/GenBank/DDBJ whole genome shotgun (WGS) entry which is preliminary data.</text>
</comment>
<feature type="transmembrane region" description="Helical" evidence="1">
    <location>
        <begin position="30"/>
        <end position="51"/>
    </location>
</feature>
<dbReference type="Proteomes" id="UP001597511">
    <property type="component" value="Unassembled WGS sequence"/>
</dbReference>
<dbReference type="EMBL" id="JBHUOZ010000003">
    <property type="protein sequence ID" value="MFD2920388.1"/>
    <property type="molecule type" value="Genomic_DNA"/>
</dbReference>
<name>A0ABW6A892_9BACT</name>
<protein>
    <submittedName>
        <fullName evidence="2">Uncharacterized protein</fullName>
    </submittedName>
</protein>
<organism evidence="2 3">
    <name type="scientific">Terrimonas rubra</name>
    <dbReference type="NCBI Taxonomy" id="1035890"/>
    <lineage>
        <taxon>Bacteria</taxon>
        <taxon>Pseudomonadati</taxon>
        <taxon>Bacteroidota</taxon>
        <taxon>Chitinophagia</taxon>
        <taxon>Chitinophagales</taxon>
        <taxon>Chitinophagaceae</taxon>
        <taxon>Terrimonas</taxon>
    </lineage>
</organism>
<sequence length="402" mass="45012">MKNVFFIVRWIAGIFICLLSIAGFSAGDIALAVFTLVVGLLLLPPVTGLFIKKKKAGTVSMNDDQPVVLGTGGSNADSDMTAEKTTVLINPRGDTGVLAVPASKKNGLGNWFKSWRRAISVSYALESTLKSFPHTNPKKITLLLNTRNAWSAKDAEFIRLRIIDRYDRNINADNVGTLGPQYLEFYKSIFPEQDGQEIVKKINVHKVENFIFTKVKDNEALSPDGINEIINYSNTLQVVDFNTKEKIRQEYDYYITNWELDNGYFQGLDPDFLLKKNERCIYKLADCELLEKKSVTSRVSYGGGSYRVKITKGFSYRLGSYSVSTDKKIIDVSKGRGLLNVTNQRIIFKGTDDVTTINTNAIVFVEPFKDAVIISKSTGKPLTIKTGDAARLYQYIRSATRR</sequence>
<accession>A0ABW6A892</accession>
<evidence type="ECO:0000313" key="3">
    <source>
        <dbReference type="Proteomes" id="UP001597511"/>
    </source>
</evidence>
<proteinExistence type="predicted"/>